<dbReference type="GO" id="GO:0047325">
    <property type="term" value="F:inositol-3,4,5,6-tetrakisphosphate 1-kinase activity"/>
    <property type="evidence" value="ECO:0007669"/>
    <property type="project" value="UniProtKB-EC"/>
</dbReference>
<evidence type="ECO:0000256" key="2">
    <source>
        <dbReference type="ARBA" id="ARBA00022679"/>
    </source>
</evidence>
<evidence type="ECO:0000313" key="15">
    <source>
        <dbReference type="Proteomes" id="UP001292094"/>
    </source>
</evidence>
<comment type="similarity">
    <text evidence="1 8">Belongs to the ITPK1 family.</text>
</comment>
<feature type="binding site" evidence="10">
    <location>
        <position position="306"/>
    </location>
    <ligand>
        <name>Mg(2+)</name>
        <dbReference type="ChEBI" id="CHEBI:18420"/>
        <label>1</label>
    </ligand>
</feature>
<feature type="binding site" evidence="9">
    <location>
        <position position="19"/>
    </location>
    <ligand>
        <name>1D-myo-inositol 1,3,4-trisphosphate</name>
        <dbReference type="ChEBI" id="CHEBI:58414"/>
    </ligand>
</feature>
<dbReference type="GO" id="GO:0052725">
    <property type="term" value="F:inositol-1,3,4-trisphosphate 6-kinase activity"/>
    <property type="evidence" value="ECO:0007669"/>
    <property type="project" value="InterPro"/>
</dbReference>
<keyword evidence="5 8" id="KW-0418">Kinase</keyword>
<dbReference type="InterPro" id="IPR008656">
    <property type="entry name" value="Inositol_tetrakis-P_1-kinase"/>
</dbReference>
<dbReference type="Pfam" id="PF05770">
    <property type="entry name" value="Ins134_P3_kin"/>
    <property type="match status" value="1"/>
</dbReference>
<keyword evidence="7 8" id="KW-0460">Magnesium</keyword>
<dbReference type="PANTHER" id="PTHR14217:SF1">
    <property type="entry name" value="INOSITOL-TETRAKISPHOSPHATE 1-KINASE"/>
    <property type="match status" value="1"/>
</dbReference>
<feature type="binding site" evidence="9">
    <location>
        <position position="167"/>
    </location>
    <ligand>
        <name>1D-myo-inositol 1,3,4-trisphosphate</name>
        <dbReference type="ChEBI" id="CHEBI:58414"/>
    </ligand>
</feature>
<dbReference type="Proteomes" id="UP001292094">
    <property type="component" value="Unassembled WGS sequence"/>
</dbReference>
<feature type="domain" description="Inositol 1,3,4-trisphosphate 5/6-kinase ATP-grasp" evidence="12">
    <location>
        <begin position="120"/>
        <end position="328"/>
    </location>
</feature>
<feature type="binding site" evidence="9">
    <location>
        <position position="312"/>
    </location>
    <ligand>
        <name>1D-myo-inositol 1,3,4-trisphosphate</name>
        <dbReference type="ChEBI" id="CHEBI:58414"/>
    </ligand>
</feature>
<dbReference type="Gene3D" id="3.30.1490.220">
    <property type="match status" value="1"/>
</dbReference>
<feature type="binding site" evidence="10">
    <location>
        <position position="306"/>
    </location>
    <ligand>
        <name>Mg(2+)</name>
        <dbReference type="ChEBI" id="CHEBI:18420"/>
        <label>2</label>
    </ligand>
</feature>
<gene>
    <name evidence="14" type="ORF">Pmani_019144</name>
</gene>
<dbReference type="GO" id="GO:0005524">
    <property type="term" value="F:ATP binding"/>
    <property type="evidence" value="ECO:0007669"/>
    <property type="project" value="UniProtKB-KW"/>
</dbReference>
<feature type="binding site" evidence="9">
    <location>
        <begin position="188"/>
        <end position="199"/>
    </location>
    <ligand>
        <name>ATP</name>
        <dbReference type="ChEBI" id="CHEBI:30616"/>
    </ligand>
</feature>
<dbReference type="GO" id="GO:0052726">
    <property type="term" value="F:inositol-1,3,4-trisphosphate 5-kinase activity"/>
    <property type="evidence" value="ECO:0007669"/>
    <property type="project" value="InterPro"/>
</dbReference>
<keyword evidence="2 8" id="KW-0808">Transferase</keyword>
<reference evidence="14" key="1">
    <citation type="submission" date="2023-11" db="EMBL/GenBank/DDBJ databases">
        <title>Genome assemblies of two species of porcelain crab, Petrolisthes cinctipes and Petrolisthes manimaculis (Anomura: Porcellanidae).</title>
        <authorList>
            <person name="Angst P."/>
        </authorList>
    </citation>
    <scope>NUCLEOTIDE SEQUENCE</scope>
    <source>
        <strain evidence="14">PB745_02</strain>
        <tissue evidence="14">Gill</tissue>
    </source>
</reference>
<dbReference type="PANTHER" id="PTHR14217">
    <property type="entry name" value="INOSITOL-TETRAKISPHOSPHATE 1-KINASE"/>
    <property type="match status" value="1"/>
</dbReference>
<feature type="domain" description="Inositol-tetrakisphosphate 1-kinase N-terminal" evidence="13">
    <location>
        <begin position="10"/>
        <end position="100"/>
    </location>
</feature>
<comment type="catalytic activity">
    <reaction evidence="8">
        <text>1D-myo-inositol 3,4,5,6-tetrakisphosphate + ATP = 1D-myo-inositol 1,3,4,5,6-pentakisphosphate + ADP + H(+)</text>
        <dbReference type="Rhea" id="RHEA:12452"/>
        <dbReference type="ChEBI" id="CHEBI:15378"/>
        <dbReference type="ChEBI" id="CHEBI:30616"/>
        <dbReference type="ChEBI" id="CHEBI:57539"/>
        <dbReference type="ChEBI" id="CHEBI:57733"/>
        <dbReference type="ChEBI" id="CHEBI:456216"/>
        <dbReference type="EC" id="2.7.1.134"/>
    </reaction>
</comment>
<feature type="binding site" evidence="10">
    <location>
        <position position="308"/>
    </location>
    <ligand>
        <name>Mg(2+)</name>
        <dbReference type="ChEBI" id="CHEBI:18420"/>
        <label>2</label>
    </ligand>
</feature>
<dbReference type="EC" id="2.7.1.134" evidence="8"/>
<dbReference type="SUPFAM" id="SSF56059">
    <property type="entry name" value="Glutathione synthetase ATP-binding domain-like"/>
    <property type="match status" value="1"/>
</dbReference>
<sequence length="368" mass="40503">MQQSTKKPKVVGYWFNEKKCQKFGVAELKAECESRGIKLVKIDLSIPIEEQGPFDLLLHKLTALFAQARSQDPKAQAAIKMFESYIGKHPECFVMDPLPSVHQLLLRNQTYDLLQQCFKNDDLVFTPTYVQVFERNILENRKLLTSTNVTFPVVCKPVTAGGGVEAHEMAVVFNETGIEECVLPCVAQSFINHGAVLYKLFVLGPVWFVVVRPSLKNFYAGVDGCFGFNKLKEQATVFFNSSNVSKADSESPLTRLDPEDMNGTIPSADPAVFNRIVTTLREALQMDLLGIDVVVDSSSGKYGIIDVNAFPSYDSVPNLMSHLVDVIVSHLHLSTPDSATGRISGVQEGQPHGAGPHQPQEDSGVDTG</sequence>
<dbReference type="InterPro" id="IPR040464">
    <property type="entry name" value="InsP(3)kin_ATP-grasp"/>
</dbReference>
<keyword evidence="3 8" id="KW-0479">Metal-binding</keyword>
<evidence type="ECO:0000256" key="11">
    <source>
        <dbReference type="SAM" id="MobiDB-lite"/>
    </source>
</evidence>
<comment type="caution">
    <text evidence="14">The sequence shown here is derived from an EMBL/GenBank/DDBJ whole genome shotgun (WGS) entry which is preliminary data.</text>
</comment>
<evidence type="ECO:0000256" key="6">
    <source>
        <dbReference type="ARBA" id="ARBA00022840"/>
    </source>
</evidence>
<evidence type="ECO:0000256" key="1">
    <source>
        <dbReference type="ARBA" id="ARBA00009601"/>
    </source>
</evidence>
<proteinExistence type="inferred from homology"/>
<dbReference type="GO" id="GO:0032957">
    <property type="term" value="P:inositol trisphosphate metabolic process"/>
    <property type="evidence" value="ECO:0007669"/>
    <property type="project" value="InterPro"/>
</dbReference>
<protein>
    <recommendedName>
        <fullName evidence="8">Inositol-tetrakisphosphate 1-kinase</fullName>
        <ecNumber evidence="8">2.7.1.134</ecNumber>
    </recommendedName>
</protein>
<evidence type="ECO:0000256" key="9">
    <source>
        <dbReference type="PIRSR" id="PIRSR038186-1"/>
    </source>
</evidence>
<evidence type="ECO:0000256" key="8">
    <source>
        <dbReference type="PIRNR" id="PIRNR038186"/>
    </source>
</evidence>
<feature type="binding site" evidence="9">
    <location>
        <position position="107"/>
    </location>
    <ligand>
        <name>ATP</name>
        <dbReference type="ChEBI" id="CHEBI:30616"/>
    </ligand>
</feature>
<dbReference type="GO" id="GO:0005737">
    <property type="term" value="C:cytoplasm"/>
    <property type="evidence" value="ECO:0007669"/>
    <property type="project" value="TreeGrafter"/>
</dbReference>
<dbReference type="Pfam" id="PF17927">
    <property type="entry name" value="Ins134_P3_kin_N"/>
    <property type="match status" value="1"/>
</dbReference>
<keyword evidence="4 8" id="KW-0547">Nucleotide-binding</keyword>
<dbReference type="InterPro" id="IPR041429">
    <property type="entry name" value="ITPK1_N"/>
</dbReference>
<evidence type="ECO:0000256" key="3">
    <source>
        <dbReference type="ARBA" id="ARBA00022723"/>
    </source>
</evidence>
<comment type="subunit">
    <text evidence="8">Monomer.</text>
</comment>
<keyword evidence="15" id="KW-1185">Reference proteome</keyword>
<evidence type="ECO:0000259" key="12">
    <source>
        <dbReference type="Pfam" id="PF05770"/>
    </source>
</evidence>
<feature type="binding site" evidence="9">
    <location>
        <position position="60"/>
    </location>
    <ligand>
        <name>1D-myo-inositol 1,3,4-trisphosphate</name>
        <dbReference type="ChEBI" id="CHEBI:58414"/>
    </ligand>
</feature>
<evidence type="ECO:0000256" key="10">
    <source>
        <dbReference type="PIRSR" id="PIRSR038186-2"/>
    </source>
</evidence>
<evidence type="ECO:0000259" key="13">
    <source>
        <dbReference type="Pfam" id="PF17927"/>
    </source>
</evidence>
<organism evidence="14 15">
    <name type="scientific">Petrolisthes manimaculis</name>
    <dbReference type="NCBI Taxonomy" id="1843537"/>
    <lineage>
        <taxon>Eukaryota</taxon>
        <taxon>Metazoa</taxon>
        <taxon>Ecdysozoa</taxon>
        <taxon>Arthropoda</taxon>
        <taxon>Crustacea</taxon>
        <taxon>Multicrustacea</taxon>
        <taxon>Malacostraca</taxon>
        <taxon>Eumalacostraca</taxon>
        <taxon>Eucarida</taxon>
        <taxon>Decapoda</taxon>
        <taxon>Pleocyemata</taxon>
        <taxon>Anomura</taxon>
        <taxon>Galatheoidea</taxon>
        <taxon>Porcellanidae</taxon>
        <taxon>Petrolisthes</taxon>
    </lineage>
</organism>
<evidence type="ECO:0000313" key="14">
    <source>
        <dbReference type="EMBL" id="KAK4309218.1"/>
    </source>
</evidence>
<dbReference type="Gene3D" id="3.40.50.11370">
    <property type="match status" value="1"/>
</dbReference>
<evidence type="ECO:0000256" key="4">
    <source>
        <dbReference type="ARBA" id="ARBA00022741"/>
    </source>
</evidence>
<dbReference type="PIRSF" id="PIRSF038186">
    <property type="entry name" value="ITPK"/>
    <property type="match status" value="1"/>
</dbReference>
<evidence type="ECO:0000256" key="5">
    <source>
        <dbReference type="ARBA" id="ARBA00022777"/>
    </source>
</evidence>
<accession>A0AAE1PJI0</accession>
<feature type="binding site" evidence="9">
    <location>
        <position position="199"/>
    </location>
    <ligand>
        <name>1D-myo-inositol 1,3,4-trisphosphate</name>
        <dbReference type="ChEBI" id="CHEBI:58414"/>
    </ligand>
</feature>
<evidence type="ECO:0000256" key="7">
    <source>
        <dbReference type="ARBA" id="ARBA00022842"/>
    </source>
</evidence>
<feature type="binding site" evidence="9">
    <location>
        <position position="156"/>
    </location>
    <ligand>
        <name>ATP</name>
        <dbReference type="ChEBI" id="CHEBI:30616"/>
    </ligand>
</feature>
<feature type="binding site" evidence="9">
    <location>
        <position position="214"/>
    </location>
    <ligand>
        <name>ATP</name>
        <dbReference type="ChEBI" id="CHEBI:30616"/>
    </ligand>
</feature>
<keyword evidence="6 8" id="KW-0067">ATP-binding</keyword>
<name>A0AAE1PJI0_9EUCA</name>
<dbReference type="EMBL" id="JAWZYT010001783">
    <property type="protein sequence ID" value="KAK4309218.1"/>
    <property type="molecule type" value="Genomic_DNA"/>
</dbReference>
<dbReference type="AlphaFoldDB" id="A0AAE1PJI0"/>
<dbReference type="GO" id="GO:0000287">
    <property type="term" value="F:magnesium ion binding"/>
    <property type="evidence" value="ECO:0007669"/>
    <property type="project" value="InterPro"/>
</dbReference>
<comment type="function">
    <text evidence="8">Kinase that can phosphorylate various inositol polyphosphate such as Ins(3,4,5,6)P4 or Ins(1,3,4)P3.</text>
</comment>
<comment type="cofactor">
    <cofactor evidence="8 10">
        <name>Mg(2+)</name>
        <dbReference type="ChEBI" id="CHEBI:18420"/>
    </cofactor>
    <text evidence="8 10">Binds 2 magnesium ions per subunit.</text>
</comment>
<feature type="binding site" evidence="9">
    <location>
        <position position="308"/>
    </location>
    <ligand>
        <name>1D-myo-inositol 1,3,4-trisphosphate</name>
        <dbReference type="ChEBI" id="CHEBI:58414"/>
    </ligand>
</feature>
<feature type="region of interest" description="Disordered" evidence="11">
    <location>
        <begin position="338"/>
        <end position="368"/>
    </location>
</feature>
<feature type="binding site" evidence="10">
    <location>
        <position position="292"/>
    </location>
    <ligand>
        <name>Mg(2+)</name>
        <dbReference type="ChEBI" id="CHEBI:18420"/>
        <label>1</label>
    </ligand>
</feature>